<evidence type="ECO:0000313" key="2">
    <source>
        <dbReference type="EMBL" id="KHE93192.1"/>
    </source>
</evidence>
<dbReference type="AlphaFoldDB" id="A0A0B0EJG1"/>
<dbReference type="Proteomes" id="UP000030652">
    <property type="component" value="Unassembled WGS sequence"/>
</dbReference>
<accession>A0A0B0EJG1</accession>
<protein>
    <submittedName>
        <fullName evidence="2">Uncharacterized protein</fullName>
    </submittedName>
</protein>
<name>A0A0B0EJG1_9BACT</name>
<evidence type="ECO:0000313" key="3">
    <source>
        <dbReference type="Proteomes" id="UP000030652"/>
    </source>
</evidence>
<gene>
    <name evidence="2" type="ORF">SCABRO_01111</name>
</gene>
<sequence>MNRKIELFKSLWREKPLFRVYLILIILIPIPVLLVSVSIFIRLPAIKKVTNQMKSSVLLWEEIENAKSTYTESKMQRAWTDWENVRNNIPDSFDEVSDRISDIIQTISSRGFKMSYKLGELKSAYHGASDLSVLPLSVKLMLQGSDANQTESVPIGIVQFIDLLREIDRIYYGLDLAGLLVTGIGDGIKTMNVDFNLWVAFGSEET</sequence>
<feature type="transmembrane region" description="Helical" evidence="1">
    <location>
        <begin position="20"/>
        <end position="41"/>
    </location>
</feature>
<keyword evidence="1" id="KW-0812">Transmembrane</keyword>
<organism evidence="2 3">
    <name type="scientific">Candidatus Scalindua brodae</name>
    <dbReference type="NCBI Taxonomy" id="237368"/>
    <lineage>
        <taxon>Bacteria</taxon>
        <taxon>Pseudomonadati</taxon>
        <taxon>Planctomycetota</taxon>
        <taxon>Candidatus Brocadiia</taxon>
        <taxon>Candidatus Brocadiales</taxon>
        <taxon>Candidatus Scalinduaceae</taxon>
        <taxon>Candidatus Scalindua</taxon>
    </lineage>
</organism>
<comment type="caution">
    <text evidence="2">The sequence shown here is derived from an EMBL/GenBank/DDBJ whole genome shotgun (WGS) entry which is preliminary data.</text>
</comment>
<evidence type="ECO:0000256" key="1">
    <source>
        <dbReference type="SAM" id="Phobius"/>
    </source>
</evidence>
<keyword evidence="1" id="KW-1133">Transmembrane helix</keyword>
<proteinExistence type="predicted"/>
<keyword evidence="1" id="KW-0472">Membrane</keyword>
<dbReference type="EMBL" id="JRYO01000071">
    <property type="protein sequence ID" value="KHE93192.1"/>
    <property type="molecule type" value="Genomic_DNA"/>
</dbReference>
<reference evidence="2 3" key="1">
    <citation type="submission" date="2014-10" db="EMBL/GenBank/DDBJ databases">
        <title>Draft genome of anammox bacterium scalindua brodae, obtained using differential coverage binning of sequence data from two enrichment reactors.</title>
        <authorList>
            <person name="Speth D.R."/>
            <person name="Russ L."/>
            <person name="Kartal B."/>
            <person name="Op den Camp H.J."/>
            <person name="Dutilh B.E."/>
            <person name="Jetten M.S."/>
        </authorList>
    </citation>
    <scope>NUCLEOTIDE SEQUENCE [LARGE SCALE GENOMIC DNA]</scope>
    <source>
        <strain evidence="2">RU1</strain>
    </source>
</reference>